<dbReference type="InterPro" id="IPR029063">
    <property type="entry name" value="SAM-dependent_MTases_sf"/>
</dbReference>
<dbReference type="GO" id="GO:0008170">
    <property type="term" value="F:N-methyltransferase activity"/>
    <property type="evidence" value="ECO:0007669"/>
    <property type="project" value="InterPro"/>
</dbReference>
<evidence type="ECO:0000313" key="9">
    <source>
        <dbReference type="Proteomes" id="UP000321960"/>
    </source>
</evidence>
<organism evidence="7 9">
    <name type="scientific">Methylobacterium oxalidis</name>
    <dbReference type="NCBI Taxonomy" id="944322"/>
    <lineage>
        <taxon>Bacteria</taxon>
        <taxon>Pseudomonadati</taxon>
        <taxon>Pseudomonadota</taxon>
        <taxon>Alphaproteobacteria</taxon>
        <taxon>Hyphomicrobiales</taxon>
        <taxon>Methylobacteriaceae</taxon>
        <taxon>Methylobacterium</taxon>
    </lineage>
</organism>
<comment type="catalytic activity">
    <reaction evidence="4">
        <text>a 2'-deoxyadenosine in DNA + S-adenosyl-L-methionine = an N(6)-methyl-2'-deoxyadenosine in DNA + S-adenosyl-L-homocysteine + H(+)</text>
        <dbReference type="Rhea" id="RHEA:15197"/>
        <dbReference type="Rhea" id="RHEA-COMP:12418"/>
        <dbReference type="Rhea" id="RHEA-COMP:12419"/>
        <dbReference type="ChEBI" id="CHEBI:15378"/>
        <dbReference type="ChEBI" id="CHEBI:57856"/>
        <dbReference type="ChEBI" id="CHEBI:59789"/>
        <dbReference type="ChEBI" id="CHEBI:90615"/>
        <dbReference type="ChEBI" id="CHEBI:90616"/>
        <dbReference type="EC" id="2.1.1.72"/>
    </reaction>
</comment>
<dbReference type="GO" id="GO:0009007">
    <property type="term" value="F:site-specific DNA-methyltransferase (adenine-specific) activity"/>
    <property type="evidence" value="ECO:0007669"/>
    <property type="project" value="UniProtKB-EC"/>
</dbReference>
<evidence type="ECO:0000313" key="7">
    <source>
        <dbReference type="EMBL" id="GEP06685.1"/>
    </source>
</evidence>
<dbReference type="Proteomes" id="UP000321960">
    <property type="component" value="Unassembled WGS sequence"/>
</dbReference>
<reference evidence="10" key="2">
    <citation type="journal article" date="2019" name="Int. J. Syst. Evol. Microbiol.">
        <title>The Global Catalogue of Microorganisms (GCM) 10K type strain sequencing project: providing services to taxonomists for standard genome sequencing and annotation.</title>
        <authorList>
            <consortium name="The Broad Institute Genomics Platform"/>
            <consortium name="The Broad Institute Genome Sequencing Center for Infectious Disease"/>
            <person name="Wu L."/>
            <person name="Ma J."/>
        </authorList>
    </citation>
    <scope>NUCLEOTIDE SEQUENCE [LARGE SCALE GENOMIC DNA]</scope>
    <source>
        <strain evidence="10">NBRC 107715</strain>
    </source>
</reference>
<dbReference type="GO" id="GO:0003677">
    <property type="term" value="F:DNA binding"/>
    <property type="evidence" value="ECO:0007669"/>
    <property type="project" value="InterPro"/>
</dbReference>
<keyword evidence="3 7" id="KW-0808">Transferase</keyword>
<dbReference type="InterPro" id="IPR001091">
    <property type="entry name" value="RM_Methyltransferase"/>
</dbReference>
<gene>
    <name evidence="8" type="ORF">GCM10007888_56880</name>
    <name evidence="7" type="ORF">MOX02_47230</name>
</gene>
<evidence type="ECO:0000313" key="10">
    <source>
        <dbReference type="Proteomes" id="UP001156856"/>
    </source>
</evidence>
<feature type="domain" description="ParB-like N-terminal" evidence="6">
    <location>
        <begin position="26"/>
        <end position="112"/>
    </location>
</feature>
<evidence type="ECO:0000256" key="5">
    <source>
        <dbReference type="RuleBase" id="RU362026"/>
    </source>
</evidence>
<dbReference type="PRINTS" id="PR00508">
    <property type="entry name" value="S21N4MTFRASE"/>
</dbReference>
<accession>A0A512J9T5</accession>
<reference evidence="8" key="4">
    <citation type="submission" date="2023-01" db="EMBL/GenBank/DDBJ databases">
        <title>Draft genome sequence of Methylobacterium oxalidis strain NBRC 107715.</title>
        <authorList>
            <person name="Sun Q."/>
            <person name="Mori K."/>
        </authorList>
    </citation>
    <scope>NUCLEOTIDE SEQUENCE</scope>
    <source>
        <strain evidence="8">NBRC 107715</strain>
    </source>
</reference>
<evidence type="ECO:0000256" key="1">
    <source>
        <dbReference type="ARBA" id="ARBA00006594"/>
    </source>
</evidence>
<comment type="similarity">
    <text evidence="1 5">Belongs to the N(4)/N(6)-methyltransferase family.</text>
</comment>
<dbReference type="InterPro" id="IPR003115">
    <property type="entry name" value="ParB_N"/>
</dbReference>
<keyword evidence="10" id="KW-1185">Reference proteome</keyword>
<dbReference type="InterPro" id="IPR015840">
    <property type="entry name" value="DNA_MeTrfase_ParB"/>
</dbReference>
<evidence type="ECO:0000256" key="2">
    <source>
        <dbReference type="ARBA" id="ARBA00022603"/>
    </source>
</evidence>
<dbReference type="PANTHER" id="PTHR33375:SF1">
    <property type="entry name" value="CHROMOSOME-PARTITIONING PROTEIN PARB-RELATED"/>
    <property type="match status" value="1"/>
</dbReference>
<dbReference type="EMBL" id="BJZU01000115">
    <property type="protein sequence ID" value="GEP06685.1"/>
    <property type="molecule type" value="Genomic_DNA"/>
</dbReference>
<dbReference type="Pfam" id="PF02195">
    <property type="entry name" value="ParB_N"/>
    <property type="match status" value="1"/>
</dbReference>
<keyword evidence="2 7" id="KW-0489">Methyltransferase</keyword>
<proteinExistence type="inferred from homology"/>
<dbReference type="InterPro" id="IPR002941">
    <property type="entry name" value="DNA_methylase_N4/N6"/>
</dbReference>
<dbReference type="EC" id="2.1.1.-" evidence="5"/>
<dbReference type="SUPFAM" id="SSF110849">
    <property type="entry name" value="ParB/Sulfiredoxin"/>
    <property type="match status" value="1"/>
</dbReference>
<name>A0A512J9T5_9HYPH</name>
<evidence type="ECO:0000256" key="4">
    <source>
        <dbReference type="ARBA" id="ARBA00047942"/>
    </source>
</evidence>
<dbReference type="GO" id="GO:0032259">
    <property type="term" value="P:methylation"/>
    <property type="evidence" value="ECO:0007669"/>
    <property type="project" value="UniProtKB-KW"/>
</dbReference>
<dbReference type="GO" id="GO:0007059">
    <property type="term" value="P:chromosome segregation"/>
    <property type="evidence" value="ECO:0007669"/>
    <property type="project" value="TreeGrafter"/>
</dbReference>
<reference evidence="7 9" key="3">
    <citation type="submission" date="2019-07" db="EMBL/GenBank/DDBJ databases">
        <title>Whole genome shotgun sequence of Methylobacterium oxalidis NBRC 107715.</title>
        <authorList>
            <person name="Hosoyama A."/>
            <person name="Uohara A."/>
            <person name="Ohji S."/>
            <person name="Ichikawa N."/>
        </authorList>
    </citation>
    <scope>NUCLEOTIDE SEQUENCE [LARGE SCALE GENOMIC DNA]</scope>
    <source>
        <strain evidence="7 9">NBRC 107715</strain>
    </source>
</reference>
<sequence length="461" mass="50874">MRKKTPLEPIANTSTLVSPHISERITLRPLSSLRGDPGNARTHPPKQLRLIAASIEQFGFINPVVIDADGQILAGHGRYAAARQLGLTELPTIQVDHLTPAQRQAYMLADNKLAELAAWDRDLLKIQIEELDSVDFDLDLTGFSVPEIDAILDDGVSEPEEDVPDLEPGPAVSQPGDLWLLGPHRLYCGSSLEAGSYAALMREERASVVFADPPYNVPIQGHVSGHGKVRHREFAMASGEMSTAAFTEFLRTTFTHLTAYSLDGSIHFQCMDWRHMREILAAADGRYELKNLCVWNKDNGGMGGLYRSKHELVFVFKSGRGQHRNNVELGRHGRNRTNVWDYPGQNTFHRHRSTELAAHPTVKPVALVTDALRDVSDRGEIVLDPFCGSGTTILAAERTRRRARGIELDPAYVDVALRRYQEATGQSARLAATGQSFAEVAAERAAERAANDERGEVDHAA</sequence>
<dbReference type="InterPro" id="IPR050336">
    <property type="entry name" value="Chromosome_partition/occlusion"/>
</dbReference>
<protein>
    <recommendedName>
        <fullName evidence="5">Methyltransferase</fullName>
        <ecNumber evidence="5">2.1.1.-</ecNumber>
    </recommendedName>
</protein>
<dbReference type="InterPro" id="IPR036086">
    <property type="entry name" value="ParB/Sulfiredoxin_sf"/>
</dbReference>
<comment type="caution">
    <text evidence="7">The sequence shown here is derived from an EMBL/GenBank/DDBJ whole genome shotgun (WGS) entry which is preliminary data.</text>
</comment>
<dbReference type="GO" id="GO:0005694">
    <property type="term" value="C:chromosome"/>
    <property type="evidence" value="ECO:0007669"/>
    <property type="project" value="TreeGrafter"/>
</dbReference>
<reference evidence="8" key="1">
    <citation type="journal article" date="2014" name="Int. J. Syst. Evol. Microbiol.">
        <title>Complete genome of a new Firmicutes species belonging to the dominant human colonic microbiota ('Ruminococcus bicirculans') reveals two chromosomes and a selective capacity to utilize plant glucans.</title>
        <authorList>
            <consortium name="NISC Comparative Sequencing Program"/>
            <person name="Wegmann U."/>
            <person name="Louis P."/>
            <person name="Goesmann A."/>
            <person name="Henrissat B."/>
            <person name="Duncan S.H."/>
            <person name="Flint H.J."/>
        </authorList>
    </citation>
    <scope>NUCLEOTIDE SEQUENCE</scope>
    <source>
        <strain evidence="8">NBRC 107715</strain>
    </source>
</reference>
<dbReference type="Gene3D" id="3.90.1530.10">
    <property type="entry name" value="Conserved hypothetical protein from pyrococcus furiosus pfu- 392566-001, ParB domain"/>
    <property type="match status" value="1"/>
</dbReference>
<dbReference type="Proteomes" id="UP001156856">
    <property type="component" value="Unassembled WGS sequence"/>
</dbReference>
<dbReference type="CDD" id="cd16403">
    <property type="entry name" value="ParB_N_like_MT"/>
    <property type="match status" value="1"/>
</dbReference>
<dbReference type="PIRSF" id="PIRSF036758">
    <property type="entry name" value="Aden_M_ParB"/>
    <property type="match status" value="1"/>
</dbReference>
<evidence type="ECO:0000313" key="8">
    <source>
        <dbReference type="EMBL" id="GLS67305.1"/>
    </source>
</evidence>
<dbReference type="Gene3D" id="3.40.50.150">
    <property type="entry name" value="Vaccinia Virus protein VP39"/>
    <property type="match status" value="1"/>
</dbReference>
<dbReference type="SMART" id="SM00470">
    <property type="entry name" value="ParB"/>
    <property type="match status" value="1"/>
</dbReference>
<dbReference type="PANTHER" id="PTHR33375">
    <property type="entry name" value="CHROMOSOME-PARTITIONING PROTEIN PARB-RELATED"/>
    <property type="match status" value="1"/>
</dbReference>
<dbReference type="EMBL" id="BSPK01000111">
    <property type="protein sequence ID" value="GLS67305.1"/>
    <property type="molecule type" value="Genomic_DNA"/>
</dbReference>
<dbReference type="PROSITE" id="PS00092">
    <property type="entry name" value="N6_MTASE"/>
    <property type="match status" value="1"/>
</dbReference>
<evidence type="ECO:0000256" key="3">
    <source>
        <dbReference type="ARBA" id="ARBA00022679"/>
    </source>
</evidence>
<dbReference type="AlphaFoldDB" id="A0A512J9T5"/>
<evidence type="ECO:0000259" key="6">
    <source>
        <dbReference type="SMART" id="SM00470"/>
    </source>
</evidence>
<dbReference type="SUPFAM" id="SSF53335">
    <property type="entry name" value="S-adenosyl-L-methionine-dependent methyltransferases"/>
    <property type="match status" value="1"/>
</dbReference>
<dbReference type="Pfam" id="PF01555">
    <property type="entry name" value="N6_N4_Mtase"/>
    <property type="match status" value="1"/>
</dbReference>
<dbReference type="InterPro" id="IPR002052">
    <property type="entry name" value="DNA_methylase_N6_adenine_CS"/>
</dbReference>